<dbReference type="GO" id="GO:0004866">
    <property type="term" value="F:endopeptidase inhibitor activity"/>
    <property type="evidence" value="ECO:0007669"/>
    <property type="project" value="InterPro"/>
</dbReference>
<keyword evidence="3" id="KW-1185">Reference proteome</keyword>
<feature type="chain" id="PRO_5019588523" description="Miraculin" evidence="1">
    <location>
        <begin position="20"/>
        <end position="204"/>
    </location>
</feature>
<evidence type="ECO:0000313" key="3">
    <source>
        <dbReference type="Proteomes" id="UP000289738"/>
    </source>
</evidence>
<feature type="signal peptide" evidence="1">
    <location>
        <begin position="1"/>
        <end position="19"/>
    </location>
</feature>
<organism evidence="2 3">
    <name type="scientific">Arachis hypogaea</name>
    <name type="common">Peanut</name>
    <dbReference type="NCBI Taxonomy" id="3818"/>
    <lineage>
        <taxon>Eukaryota</taxon>
        <taxon>Viridiplantae</taxon>
        <taxon>Streptophyta</taxon>
        <taxon>Embryophyta</taxon>
        <taxon>Tracheophyta</taxon>
        <taxon>Spermatophyta</taxon>
        <taxon>Magnoliopsida</taxon>
        <taxon>eudicotyledons</taxon>
        <taxon>Gunneridae</taxon>
        <taxon>Pentapetalae</taxon>
        <taxon>rosids</taxon>
        <taxon>fabids</taxon>
        <taxon>Fabales</taxon>
        <taxon>Fabaceae</taxon>
        <taxon>Papilionoideae</taxon>
        <taxon>50 kb inversion clade</taxon>
        <taxon>dalbergioids sensu lato</taxon>
        <taxon>Dalbergieae</taxon>
        <taxon>Pterocarpus clade</taxon>
        <taxon>Arachis</taxon>
    </lineage>
</organism>
<dbReference type="InterPro" id="IPR002160">
    <property type="entry name" value="Prot_inh_Kunz-lg"/>
</dbReference>
<protein>
    <recommendedName>
        <fullName evidence="4">Miraculin</fullName>
    </recommendedName>
</protein>
<dbReference type="CDD" id="cd23375">
    <property type="entry name" value="beta-trefoil_STI_VvMLP-like"/>
    <property type="match status" value="1"/>
</dbReference>
<dbReference type="Gramene" id="arahy.Tifrunner.gnm2.ann2.Ah13g382700.1">
    <property type="protein sequence ID" value="arahy.Tifrunner.gnm2.ann2.Ah13g382700.1-CDS-1"/>
    <property type="gene ID" value="arahy.Tifrunner.gnm2.ann2.Ah13g382700"/>
</dbReference>
<dbReference type="PRINTS" id="PR00291">
    <property type="entry name" value="KUNITZINHBTR"/>
</dbReference>
<dbReference type="EMBL" id="SDMP01000013">
    <property type="protein sequence ID" value="RYR19716.1"/>
    <property type="molecule type" value="Genomic_DNA"/>
</dbReference>
<gene>
    <name evidence="2" type="ORF">Ahy_B03g064587</name>
</gene>
<dbReference type="Pfam" id="PF00197">
    <property type="entry name" value="Kunitz_legume"/>
    <property type="match status" value="1"/>
</dbReference>
<sequence>MKTSCMSVVLILLTPLILSWDGDSASEPVLDITGKNLRTGIDYLVLPSIKNNSNGGGGGGLALASARNRTCPFDVVDSYRAMPLKFAPSDSKEGVIRVSTDLNIKFSAATTCVQSTVWKLDQFDGSRGLYFVTTGGVEGNPGRETVSNWFEIQKYGSNYNFLFCPKVCKYCKVMCRDLGIYVDGDGNRHLALSDMPFGVRFRKA</sequence>
<evidence type="ECO:0000313" key="2">
    <source>
        <dbReference type="EMBL" id="RYR19716.1"/>
    </source>
</evidence>
<dbReference type="SMR" id="A0A444ZZV9"/>
<dbReference type="PANTHER" id="PTHR33107:SF5">
    <property type="entry name" value="KUNITZ TRYPSIN INHIBITOR 5"/>
    <property type="match status" value="1"/>
</dbReference>
<reference evidence="2 3" key="1">
    <citation type="submission" date="2019-01" db="EMBL/GenBank/DDBJ databases">
        <title>Sequencing of cultivated peanut Arachis hypogaea provides insights into genome evolution and oil improvement.</title>
        <authorList>
            <person name="Chen X."/>
        </authorList>
    </citation>
    <scope>NUCLEOTIDE SEQUENCE [LARGE SCALE GENOMIC DNA]</scope>
    <source>
        <strain evidence="3">cv. Fuhuasheng</strain>
        <tissue evidence="2">Leaves</tissue>
    </source>
</reference>
<dbReference type="InterPro" id="IPR011065">
    <property type="entry name" value="Kunitz_inhibitor_STI-like_sf"/>
</dbReference>
<name>A0A444ZZV9_ARAHY</name>
<evidence type="ECO:0008006" key="4">
    <source>
        <dbReference type="Google" id="ProtNLM"/>
    </source>
</evidence>
<dbReference type="STRING" id="3818.A0A444ZZV9"/>
<keyword evidence="1" id="KW-0732">Signal</keyword>
<dbReference type="AlphaFoldDB" id="A0A444ZZV9"/>
<dbReference type="PROSITE" id="PS00283">
    <property type="entry name" value="SOYBEAN_KUNITZ"/>
    <property type="match status" value="1"/>
</dbReference>
<dbReference type="SMART" id="SM00452">
    <property type="entry name" value="STI"/>
    <property type="match status" value="1"/>
</dbReference>
<comment type="caution">
    <text evidence="2">The sequence shown here is derived from an EMBL/GenBank/DDBJ whole genome shotgun (WGS) entry which is preliminary data.</text>
</comment>
<accession>A0A444ZZV9</accession>
<dbReference type="Proteomes" id="UP000289738">
    <property type="component" value="Chromosome B03"/>
</dbReference>
<evidence type="ECO:0000256" key="1">
    <source>
        <dbReference type="SAM" id="SignalP"/>
    </source>
</evidence>
<dbReference type="OrthoDB" id="1872570at2759"/>
<dbReference type="PANTHER" id="PTHR33107">
    <property type="entry name" value="KUNITZ TRYPSIN INHIBITOR 2"/>
    <property type="match status" value="1"/>
</dbReference>
<dbReference type="SUPFAM" id="SSF50386">
    <property type="entry name" value="STI-like"/>
    <property type="match status" value="1"/>
</dbReference>
<dbReference type="Gene3D" id="2.80.10.50">
    <property type="match status" value="1"/>
</dbReference>
<proteinExistence type="predicted"/>